<keyword evidence="1" id="KW-0413">Isomerase</keyword>
<name>A0A7J6WKZ3_THATH</name>
<evidence type="ECO:0000313" key="1">
    <source>
        <dbReference type="EMBL" id="KAF5197280.1"/>
    </source>
</evidence>
<reference evidence="1 2" key="1">
    <citation type="submission" date="2020-06" db="EMBL/GenBank/DDBJ databases">
        <title>Transcriptomic and genomic resources for Thalictrum thalictroides and T. hernandezii: Facilitating candidate gene discovery in an emerging model plant lineage.</title>
        <authorList>
            <person name="Arias T."/>
            <person name="Riano-Pachon D.M."/>
            <person name="Di Stilio V.S."/>
        </authorList>
    </citation>
    <scope>NUCLEOTIDE SEQUENCE [LARGE SCALE GENOMIC DNA]</scope>
    <source>
        <strain evidence="2">cv. WT478/WT964</strain>
        <tissue evidence="1">Leaves</tissue>
    </source>
</reference>
<dbReference type="EMBL" id="JABWDY010014853">
    <property type="protein sequence ID" value="KAF5197280.1"/>
    <property type="molecule type" value="Genomic_DNA"/>
</dbReference>
<protein>
    <submittedName>
        <fullName evidence="1">Peptidyl-prolyl cis-trans isomerase cyp23</fullName>
    </submittedName>
</protein>
<keyword evidence="2" id="KW-1185">Reference proteome</keyword>
<dbReference type="PANTHER" id="PTHR47511:SF1">
    <property type="entry name" value="PEPTIDYL-PROLYL CIS-TRANS ISOMERASE CYP23"/>
    <property type="match status" value="1"/>
</dbReference>
<accession>A0A7J6WKZ3</accession>
<dbReference type="PANTHER" id="PTHR47511">
    <property type="entry name" value="PEPTIDYL-PROLYL CIS-TRANS ISOMERASE CYP23"/>
    <property type="match status" value="1"/>
</dbReference>
<dbReference type="InterPro" id="IPR044233">
    <property type="entry name" value="CYP23-like"/>
</dbReference>
<comment type="caution">
    <text evidence="1">The sequence shown here is derived from an EMBL/GenBank/DDBJ whole genome shotgun (WGS) entry which is preliminary data.</text>
</comment>
<sequence>MLPYADSMPMQPIYNNQQPAMIQPTQLTDQNALELIMNLMVRPLEHYQLHHPPQTDVHFPILPNVMANSPTERITILSTYFYDAALETCDWERSVLKRRLTASAIEVERQRMKCLP</sequence>
<organism evidence="1 2">
    <name type="scientific">Thalictrum thalictroides</name>
    <name type="common">Rue-anemone</name>
    <name type="synonym">Anemone thalictroides</name>
    <dbReference type="NCBI Taxonomy" id="46969"/>
    <lineage>
        <taxon>Eukaryota</taxon>
        <taxon>Viridiplantae</taxon>
        <taxon>Streptophyta</taxon>
        <taxon>Embryophyta</taxon>
        <taxon>Tracheophyta</taxon>
        <taxon>Spermatophyta</taxon>
        <taxon>Magnoliopsida</taxon>
        <taxon>Ranunculales</taxon>
        <taxon>Ranunculaceae</taxon>
        <taxon>Thalictroideae</taxon>
        <taxon>Thalictrum</taxon>
    </lineage>
</organism>
<dbReference type="GO" id="GO:0016853">
    <property type="term" value="F:isomerase activity"/>
    <property type="evidence" value="ECO:0007669"/>
    <property type="project" value="UniProtKB-KW"/>
</dbReference>
<proteinExistence type="predicted"/>
<gene>
    <name evidence="1" type="ORF">FRX31_013134</name>
</gene>
<dbReference type="Proteomes" id="UP000554482">
    <property type="component" value="Unassembled WGS sequence"/>
</dbReference>
<dbReference type="AlphaFoldDB" id="A0A7J6WKZ3"/>
<dbReference type="OrthoDB" id="10578461at2759"/>
<evidence type="ECO:0000313" key="2">
    <source>
        <dbReference type="Proteomes" id="UP000554482"/>
    </source>
</evidence>